<dbReference type="Gene3D" id="3.40.50.970">
    <property type="match status" value="1"/>
</dbReference>
<feature type="domain" description="Reverse transcriptase" evidence="1">
    <location>
        <begin position="435"/>
        <end position="551"/>
    </location>
</feature>
<dbReference type="SUPFAM" id="SSF52922">
    <property type="entry name" value="TK C-terminal domain-like"/>
    <property type="match status" value="1"/>
</dbReference>
<protein>
    <recommendedName>
        <fullName evidence="1">Reverse transcriptase domain-containing protein</fullName>
    </recommendedName>
</protein>
<dbReference type="AlphaFoldDB" id="A0A1R0H5Y2"/>
<dbReference type="OrthoDB" id="3269595at2759"/>
<sequence>MVLIPPRITGFQGIGFGAGQSNDAVIVEEKFVFMQSIAALEDFKGVKVVRVDPKSDILRVFEDNVNSLGSEKRLAILASSDKITALLPLFENLFGPNGSGSKVSISLIVAIESFGLNSLDTSYVYAFSNLGIPIISSTSPQECFDNTRAASIVAASLNIPVINYFDSDDLNPFTYRLANAVEPSQCMNERYEAYREEALKSKGLLSLTMEDEMELIMKANYRKDSVSYRGSPKAEIVFVSIFNNNIEWSLDKTFSGYLRINVYRPFPTKKIISVIPKTVKRIVLLDQVSDLVEVHGNLYNDFTEMLQGVAMGSNSLIDISIIEVQSSYSYPVVLSHPPYLYPFLEEVSKPNCSSLVRDYGTKMVSIFCLALSPSVPVSVTICRIFNKLLINCEKLISGTPIYQSKINIEHGNSRVFHTALLSLKMAVKIGDDVSKPTDYLCGLRQGCLASPILFDFYISDLFKGIQGVYVPGLTSRIPGLLFADDAVLLAESDADMQIALNQITDWSNTWEMTVNASKCGAMNVAGPQSSDLILQDQNILKTDQYKFLSYIMNYKWDVFGIIKNNKLMARKAYYAAYSFLKRSDVPVSLKIKSINSVLMPIGCYGGETFGMSEARVKSVQAKIDKAIRLVANVGKSAAMERVRAELGIKSVFLKTSTARERAYRKLPTLITWIPGLIKSPIKARMATWVTGSARWIKRFFVQNSKGETNITIVDRKNKNNRSKIHQWTVVRKMGGKGSWMNLQLLYPDLKLNIQKI</sequence>
<keyword evidence="3" id="KW-1185">Reference proteome</keyword>
<dbReference type="InterPro" id="IPR000477">
    <property type="entry name" value="RT_dom"/>
</dbReference>
<evidence type="ECO:0000313" key="2">
    <source>
        <dbReference type="EMBL" id="OLY84547.1"/>
    </source>
</evidence>
<proteinExistence type="predicted"/>
<dbReference type="STRING" id="133383.A0A1R0H5Y2"/>
<organism evidence="2 3">
    <name type="scientific">Smittium mucronatum</name>
    <dbReference type="NCBI Taxonomy" id="133383"/>
    <lineage>
        <taxon>Eukaryota</taxon>
        <taxon>Fungi</taxon>
        <taxon>Fungi incertae sedis</taxon>
        <taxon>Zoopagomycota</taxon>
        <taxon>Kickxellomycotina</taxon>
        <taxon>Harpellomycetes</taxon>
        <taxon>Harpellales</taxon>
        <taxon>Legeriomycetaceae</taxon>
        <taxon>Smittium</taxon>
    </lineage>
</organism>
<dbReference type="EMBL" id="LSSL01000460">
    <property type="protein sequence ID" value="OLY84547.1"/>
    <property type="molecule type" value="Genomic_DNA"/>
</dbReference>
<accession>A0A1R0H5Y2</accession>
<dbReference type="InterPro" id="IPR009014">
    <property type="entry name" value="Transketo_C/PFOR_II"/>
</dbReference>
<feature type="non-terminal residue" evidence="2">
    <location>
        <position position="756"/>
    </location>
</feature>
<reference evidence="2 3" key="1">
    <citation type="journal article" date="2016" name="Mol. Biol. Evol.">
        <title>Genome-Wide Survey of Gut Fungi (Harpellales) Reveals the First Horizontally Transferred Ubiquitin Gene from a Mosquito Host.</title>
        <authorList>
            <person name="Wang Y."/>
            <person name="White M.M."/>
            <person name="Kvist S."/>
            <person name="Moncalvo J.M."/>
        </authorList>
    </citation>
    <scope>NUCLEOTIDE SEQUENCE [LARGE SCALE GENOMIC DNA]</scope>
    <source>
        <strain evidence="2 3">ALG-7-W6</strain>
    </source>
</reference>
<dbReference type="PANTHER" id="PTHR47027">
    <property type="entry name" value="REVERSE TRANSCRIPTASE DOMAIN-CONTAINING PROTEIN"/>
    <property type="match status" value="1"/>
</dbReference>
<dbReference type="SUPFAM" id="SSF52518">
    <property type="entry name" value="Thiamin diphosphate-binding fold (THDP-binding)"/>
    <property type="match status" value="1"/>
</dbReference>
<dbReference type="Gene3D" id="3.40.50.920">
    <property type="match status" value="1"/>
</dbReference>
<dbReference type="PANTHER" id="PTHR47027:SF20">
    <property type="entry name" value="REVERSE TRANSCRIPTASE-LIKE PROTEIN WITH RNA-DIRECTED DNA POLYMERASE DOMAIN"/>
    <property type="match status" value="1"/>
</dbReference>
<gene>
    <name evidence="2" type="ORF">AYI68_g1295</name>
</gene>
<name>A0A1R0H5Y2_9FUNG</name>
<evidence type="ECO:0000313" key="3">
    <source>
        <dbReference type="Proteomes" id="UP000187455"/>
    </source>
</evidence>
<dbReference type="InterPro" id="IPR029061">
    <property type="entry name" value="THDP-binding"/>
</dbReference>
<comment type="caution">
    <text evidence="2">The sequence shown here is derived from an EMBL/GenBank/DDBJ whole genome shotgun (WGS) entry which is preliminary data.</text>
</comment>
<dbReference type="Pfam" id="PF00078">
    <property type="entry name" value="RVT_1"/>
    <property type="match status" value="1"/>
</dbReference>
<evidence type="ECO:0000259" key="1">
    <source>
        <dbReference type="Pfam" id="PF00078"/>
    </source>
</evidence>
<dbReference type="Proteomes" id="UP000187455">
    <property type="component" value="Unassembled WGS sequence"/>
</dbReference>